<dbReference type="GO" id="GO:0003824">
    <property type="term" value="F:catalytic activity"/>
    <property type="evidence" value="ECO:0007669"/>
    <property type="project" value="UniProtKB-ARBA"/>
</dbReference>
<dbReference type="EMBL" id="SCWB01000012">
    <property type="protein sequence ID" value="TDM07892.1"/>
    <property type="molecule type" value="Genomic_DNA"/>
</dbReference>
<dbReference type="AlphaFoldDB" id="A0A4R6BTB6"/>
<dbReference type="RefSeq" id="WP_133444087.1">
    <property type="nucleotide sequence ID" value="NZ_SCWB01000012.1"/>
</dbReference>
<feature type="domain" description="Nudix hydrolase" evidence="1">
    <location>
        <begin position="28"/>
        <end position="192"/>
    </location>
</feature>
<reference evidence="2 3" key="1">
    <citation type="submission" date="2019-01" db="EMBL/GenBank/DDBJ databases">
        <title>Draft genome sequences of the type strains of six Macrococcus species.</title>
        <authorList>
            <person name="Mazhar S."/>
            <person name="Altermann E."/>
            <person name="Hill C."/>
            <person name="Mcauliffe O."/>
        </authorList>
    </citation>
    <scope>NUCLEOTIDE SEQUENCE [LARGE SCALE GENOMIC DNA]</scope>
    <source>
        <strain evidence="2 3">CCM4815</strain>
    </source>
</reference>
<dbReference type="Pfam" id="PF00293">
    <property type="entry name" value="NUDIX"/>
    <property type="match status" value="1"/>
</dbReference>
<sequence length="197" mass="23357">MTEQLTIVDSNRQYKGVMDREEVHRTGEWHETFQCLFYDENFVYFQRRSEDKKDFPDMLDISVGGHLSSEEQIEDGCREITEELGITPDTHRLKFIEIVQAEIEIDGLEHYIDREFAHIHTYHVTDEELQHINFQDNEVSDLISFEKHLLIQLFNMELDELEGMSVMSGEEAMYRMEDFVPHAAEYYQKLAKIIEAV</sequence>
<dbReference type="OrthoDB" id="9780586at2"/>
<accession>A0A4R6BTB6</accession>
<protein>
    <submittedName>
        <fullName evidence="2">NUDIX domain-containing protein</fullName>
    </submittedName>
</protein>
<dbReference type="Gene3D" id="3.90.79.10">
    <property type="entry name" value="Nucleoside Triphosphate Pyrophosphohydrolase"/>
    <property type="match status" value="1"/>
</dbReference>
<evidence type="ECO:0000313" key="2">
    <source>
        <dbReference type="EMBL" id="TDM07892.1"/>
    </source>
</evidence>
<comment type="caution">
    <text evidence="2">The sequence shown here is derived from an EMBL/GenBank/DDBJ whole genome shotgun (WGS) entry which is preliminary data.</text>
</comment>
<dbReference type="SUPFAM" id="SSF55811">
    <property type="entry name" value="Nudix"/>
    <property type="match status" value="1"/>
</dbReference>
<organism evidence="2 3">
    <name type="scientific">Macrococcus lamae</name>
    <dbReference type="NCBI Taxonomy" id="198484"/>
    <lineage>
        <taxon>Bacteria</taxon>
        <taxon>Bacillati</taxon>
        <taxon>Bacillota</taxon>
        <taxon>Bacilli</taxon>
        <taxon>Bacillales</taxon>
        <taxon>Staphylococcaceae</taxon>
        <taxon>Macrococcus</taxon>
    </lineage>
</organism>
<keyword evidence="3" id="KW-1185">Reference proteome</keyword>
<evidence type="ECO:0000259" key="1">
    <source>
        <dbReference type="PROSITE" id="PS51462"/>
    </source>
</evidence>
<dbReference type="PANTHER" id="PTHR10885:SF0">
    <property type="entry name" value="ISOPENTENYL-DIPHOSPHATE DELTA-ISOMERASE"/>
    <property type="match status" value="1"/>
</dbReference>
<name>A0A4R6BTB6_9STAP</name>
<dbReference type="PROSITE" id="PS51462">
    <property type="entry name" value="NUDIX"/>
    <property type="match status" value="1"/>
</dbReference>
<dbReference type="InterPro" id="IPR000086">
    <property type="entry name" value="NUDIX_hydrolase_dom"/>
</dbReference>
<dbReference type="InterPro" id="IPR015797">
    <property type="entry name" value="NUDIX_hydrolase-like_dom_sf"/>
</dbReference>
<evidence type="ECO:0000313" key="3">
    <source>
        <dbReference type="Proteomes" id="UP000294802"/>
    </source>
</evidence>
<dbReference type="Proteomes" id="UP000294802">
    <property type="component" value="Unassembled WGS sequence"/>
</dbReference>
<dbReference type="CDD" id="cd04692">
    <property type="entry name" value="NUDIX_Hydrolase"/>
    <property type="match status" value="1"/>
</dbReference>
<proteinExistence type="predicted"/>
<dbReference type="PANTHER" id="PTHR10885">
    <property type="entry name" value="ISOPENTENYL-DIPHOSPHATE DELTA-ISOMERASE"/>
    <property type="match status" value="1"/>
</dbReference>
<gene>
    <name evidence="2" type="ORF">ERX29_07520</name>
</gene>